<dbReference type="InterPro" id="IPR038595">
    <property type="entry name" value="LOR_sf"/>
</dbReference>
<dbReference type="AlphaFoldDB" id="A0ABC8RI79"/>
<accession>A0ABC8RI79</accession>
<evidence type="ECO:0000313" key="2">
    <source>
        <dbReference type="EMBL" id="CAK9144502.1"/>
    </source>
</evidence>
<reference evidence="2 3" key="1">
    <citation type="submission" date="2024-02" db="EMBL/GenBank/DDBJ databases">
        <authorList>
            <person name="Vignale AGUSTIN F."/>
            <person name="Sosa J E."/>
            <person name="Modenutti C."/>
        </authorList>
    </citation>
    <scope>NUCLEOTIDE SEQUENCE [LARGE SCALE GENOMIC DNA]</scope>
</reference>
<organism evidence="2 3">
    <name type="scientific">Ilex paraguariensis</name>
    <name type="common">yerba mate</name>
    <dbReference type="NCBI Taxonomy" id="185542"/>
    <lineage>
        <taxon>Eukaryota</taxon>
        <taxon>Viridiplantae</taxon>
        <taxon>Streptophyta</taxon>
        <taxon>Embryophyta</taxon>
        <taxon>Tracheophyta</taxon>
        <taxon>Spermatophyta</taxon>
        <taxon>Magnoliopsida</taxon>
        <taxon>eudicotyledons</taxon>
        <taxon>Gunneridae</taxon>
        <taxon>Pentapetalae</taxon>
        <taxon>asterids</taxon>
        <taxon>campanulids</taxon>
        <taxon>Aquifoliales</taxon>
        <taxon>Aquifoliaceae</taxon>
        <taxon>Ilex</taxon>
    </lineage>
</organism>
<evidence type="ECO:0000313" key="3">
    <source>
        <dbReference type="Proteomes" id="UP001642360"/>
    </source>
</evidence>
<comment type="caution">
    <text evidence="2">The sequence shown here is derived from an EMBL/GenBank/DDBJ whole genome shotgun (WGS) entry which is preliminary data.</text>
</comment>
<gene>
    <name evidence="2" type="ORF">ILEXP_LOCUS12253</name>
</gene>
<dbReference type="PANTHER" id="PTHR31087">
    <property type="match status" value="1"/>
</dbReference>
<dbReference type="Gene3D" id="2.40.160.200">
    <property type="entry name" value="LURP1-related"/>
    <property type="match status" value="1"/>
</dbReference>
<keyword evidence="3" id="KW-1185">Reference proteome</keyword>
<name>A0ABC8RI79_9AQUA</name>
<evidence type="ECO:0000256" key="1">
    <source>
        <dbReference type="ARBA" id="ARBA00005437"/>
    </source>
</evidence>
<dbReference type="Pfam" id="PF04525">
    <property type="entry name" value="LOR"/>
    <property type="match status" value="1"/>
</dbReference>
<dbReference type="EMBL" id="CAUOFW020001392">
    <property type="protein sequence ID" value="CAK9144502.1"/>
    <property type="molecule type" value="Genomic_DNA"/>
</dbReference>
<dbReference type="InterPro" id="IPR007612">
    <property type="entry name" value="LOR"/>
</dbReference>
<protein>
    <submittedName>
        <fullName evidence="2">Uncharacterized protein</fullName>
    </submittedName>
</protein>
<sequence>MMAEASSPRLAIPVVVIGPQFCTPSPVDLIIVKKPVTISEGNLGVTDVKGKTMFYLKGKLLSVPDRRVLLYAKGNPIVSLRQKILTAHRRWQVFRGDSSDSKDLLFSAMKSSLIQFKTELDVFLATNKKEHVCDFKVKGNWLERSCIISTGVQLSLLRYKSCGLCARFDVNSLTFHAEILLFPSWS</sequence>
<dbReference type="InterPro" id="IPR025659">
    <property type="entry name" value="Tubby-like_C"/>
</dbReference>
<dbReference type="SUPFAM" id="SSF54518">
    <property type="entry name" value="Tubby C-terminal domain-like"/>
    <property type="match status" value="1"/>
</dbReference>
<dbReference type="PANTHER" id="PTHR31087:SF58">
    <property type="entry name" value="OS07G0230700 PROTEIN"/>
    <property type="match status" value="1"/>
</dbReference>
<comment type="similarity">
    <text evidence="1">Belongs to the LOR family.</text>
</comment>
<proteinExistence type="inferred from homology"/>
<dbReference type="Proteomes" id="UP001642360">
    <property type="component" value="Unassembled WGS sequence"/>
</dbReference>